<keyword evidence="3 5" id="KW-0658">Purine biosynthesis</keyword>
<feature type="domain" description="ATP-grasp" evidence="7">
    <location>
        <begin position="110"/>
        <end position="298"/>
    </location>
</feature>
<evidence type="ECO:0000256" key="5">
    <source>
        <dbReference type="HAMAP-Rule" id="MF_01928"/>
    </source>
</evidence>
<evidence type="ECO:0000256" key="6">
    <source>
        <dbReference type="RuleBase" id="RU361200"/>
    </source>
</evidence>
<dbReference type="RefSeq" id="WP_322879645.1">
    <property type="nucleotide sequence ID" value="NZ_JAVMIP010000030.1"/>
</dbReference>
<dbReference type="Gene3D" id="3.30.470.20">
    <property type="entry name" value="ATP-grasp fold, B domain"/>
    <property type="match status" value="1"/>
</dbReference>
<dbReference type="SUPFAM" id="SSF51246">
    <property type="entry name" value="Rudiment single hybrid motif"/>
    <property type="match status" value="1"/>
</dbReference>
<keyword evidence="9" id="KW-1185">Reference proteome</keyword>
<dbReference type="InterPro" id="IPR011054">
    <property type="entry name" value="Rudment_hybrid_motif"/>
</dbReference>
<feature type="binding site" evidence="5">
    <location>
        <begin position="182"/>
        <end position="185"/>
    </location>
    <ligand>
        <name>ATP</name>
        <dbReference type="ChEBI" id="CHEBI:30616"/>
    </ligand>
</feature>
<dbReference type="EMBL" id="JAVMIP010000030">
    <property type="protein sequence ID" value="MDS3862440.1"/>
    <property type="molecule type" value="Genomic_DNA"/>
</dbReference>
<dbReference type="GO" id="GO:0046872">
    <property type="term" value="F:metal ion binding"/>
    <property type="evidence" value="ECO:0007669"/>
    <property type="project" value="InterPro"/>
</dbReference>
<dbReference type="PANTHER" id="PTHR11609">
    <property type="entry name" value="PURINE BIOSYNTHESIS PROTEIN 6/7, PUR6/7"/>
    <property type="match status" value="1"/>
</dbReference>
<comment type="caution">
    <text evidence="5">Lacks conserved residue(s) required for the propagation of feature annotation.</text>
</comment>
<dbReference type="Gene3D" id="3.30.1490.20">
    <property type="entry name" value="ATP-grasp fold, A domain"/>
    <property type="match status" value="1"/>
</dbReference>
<feature type="binding site" evidence="5">
    <location>
        <position position="190"/>
    </location>
    <ligand>
        <name>ATP</name>
        <dbReference type="ChEBI" id="CHEBI:30616"/>
    </ligand>
</feature>
<dbReference type="GO" id="GO:0006189">
    <property type="term" value="P:'de novo' IMP biosynthetic process"/>
    <property type="evidence" value="ECO:0007669"/>
    <property type="project" value="UniProtKB-UniRule"/>
</dbReference>
<comment type="similarity">
    <text evidence="5 6">Belongs to the PurK/PurT family.</text>
</comment>
<dbReference type="NCBIfam" id="NF004679">
    <property type="entry name" value="PRK06019.1-5"/>
    <property type="match status" value="1"/>
</dbReference>
<protein>
    <recommendedName>
        <fullName evidence="5 6">N5-carboxyaminoimidazole ribonucleotide synthase</fullName>
        <shortName evidence="5 6">N5-CAIR synthase</shortName>
        <ecNumber evidence="5 6">6.3.4.18</ecNumber>
    </recommendedName>
    <alternativeName>
        <fullName evidence="5 6">5-(carboxyamino)imidazole ribonucleotide synthetase</fullName>
    </alternativeName>
</protein>
<dbReference type="Pfam" id="PF22660">
    <property type="entry name" value="RS_preATP-grasp-like"/>
    <property type="match status" value="1"/>
</dbReference>
<evidence type="ECO:0000313" key="9">
    <source>
        <dbReference type="Proteomes" id="UP001268256"/>
    </source>
</evidence>
<dbReference type="AlphaFoldDB" id="A0AAE4JXE3"/>
<reference evidence="9" key="1">
    <citation type="submission" date="2023-07" db="EMBL/GenBank/DDBJ databases">
        <authorList>
            <person name="Luz R."/>
            <person name="Cordeiro R."/>
            <person name="Fonseca A."/>
            <person name="Goncalves V."/>
        </authorList>
    </citation>
    <scope>NUCLEOTIDE SEQUENCE [LARGE SCALE GENOMIC DNA]</scope>
    <source>
        <strain evidence="9">BACA0444</strain>
    </source>
</reference>
<dbReference type="InterPro" id="IPR054350">
    <property type="entry name" value="PurT/PurK_preATP-grasp"/>
</dbReference>
<keyword evidence="1 5" id="KW-0436">Ligase</keyword>
<comment type="catalytic activity">
    <reaction evidence="5 6">
        <text>5-amino-1-(5-phospho-beta-D-ribosyl)imidazole + hydrogencarbonate + ATP = 5-carboxyamino-1-(5-phospho-D-ribosyl)imidazole + ADP + phosphate + 2 H(+)</text>
        <dbReference type="Rhea" id="RHEA:19317"/>
        <dbReference type="ChEBI" id="CHEBI:15378"/>
        <dbReference type="ChEBI" id="CHEBI:17544"/>
        <dbReference type="ChEBI" id="CHEBI:30616"/>
        <dbReference type="ChEBI" id="CHEBI:43474"/>
        <dbReference type="ChEBI" id="CHEBI:58730"/>
        <dbReference type="ChEBI" id="CHEBI:137981"/>
        <dbReference type="ChEBI" id="CHEBI:456216"/>
        <dbReference type="EC" id="6.3.4.18"/>
    </reaction>
</comment>
<organism evidence="8 9">
    <name type="scientific">Pseudocalidococcus azoricus BACA0444</name>
    <dbReference type="NCBI Taxonomy" id="2918990"/>
    <lineage>
        <taxon>Bacteria</taxon>
        <taxon>Bacillati</taxon>
        <taxon>Cyanobacteriota</taxon>
        <taxon>Cyanophyceae</taxon>
        <taxon>Acaryochloridales</taxon>
        <taxon>Thermosynechococcaceae</taxon>
        <taxon>Pseudocalidococcus</taxon>
        <taxon>Pseudocalidococcus azoricus</taxon>
    </lineage>
</organism>
<comment type="function">
    <text evidence="5">Catalyzes the ATP-dependent conversion of 5-aminoimidazole ribonucleotide (AIR) and HCO(3)(-) to N5-carboxyaminoimidazole ribonucleotide (N5-CAIR).</text>
</comment>
<dbReference type="GO" id="GO:0005829">
    <property type="term" value="C:cytosol"/>
    <property type="evidence" value="ECO:0007669"/>
    <property type="project" value="TreeGrafter"/>
</dbReference>
<dbReference type="GO" id="GO:0005524">
    <property type="term" value="F:ATP binding"/>
    <property type="evidence" value="ECO:0007669"/>
    <property type="project" value="UniProtKB-UniRule"/>
</dbReference>
<dbReference type="InterPro" id="IPR011761">
    <property type="entry name" value="ATP-grasp"/>
</dbReference>
<gene>
    <name evidence="5 6" type="primary">purK</name>
    <name evidence="8" type="ORF">RIF25_16710</name>
</gene>
<dbReference type="Pfam" id="PF17769">
    <property type="entry name" value="PurK_C"/>
    <property type="match status" value="1"/>
</dbReference>
<dbReference type="PROSITE" id="PS50975">
    <property type="entry name" value="ATP_GRASP"/>
    <property type="match status" value="1"/>
</dbReference>
<dbReference type="PANTHER" id="PTHR11609:SF5">
    <property type="entry name" value="PHOSPHORIBOSYLAMINOIMIDAZOLE CARBOXYLASE"/>
    <property type="match status" value="1"/>
</dbReference>
<evidence type="ECO:0000256" key="3">
    <source>
        <dbReference type="ARBA" id="ARBA00022755"/>
    </source>
</evidence>
<dbReference type="SUPFAM" id="SSF52440">
    <property type="entry name" value="PreATP-grasp domain"/>
    <property type="match status" value="1"/>
</dbReference>
<comment type="function">
    <text evidence="6">Catalyzes the ATP-dependent conversion of 5-aminoimidazole ribonucleotide (AIR) and HCO(3)- to N5-carboxyaminoimidazole ribonucleotide (N5-CAIR).</text>
</comment>
<feature type="binding site" evidence="5">
    <location>
        <position position="146"/>
    </location>
    <ligand>
        <name>ATP</name>
        <dbReference type="ChEBI" id="CHEBI:30616"/>
    </ligand>
</feature>
<dbReference type="InterPro" id="IPR005875">
    <property type="entry name" value="PurK"/>
</dbReference>
<evidence type="ECO:0000313" key="8">
    <source>
        <dbReference type="EMBL" id="MDS3862440.1"/>
    </source>
</evidence>
<keyword evidence="2 5" id="KW-0547">Nucleotide-binding</keyword>
<comment type="pathway">
    <text evidence="5 6">Purine metabolism; IMP biosynthesis via de novo pathway; 5-amino-1-(5-phospho-D-ribosyl)imidazole-4-carboxylate from 5-amino-1-(5-phospho-D-ribosyl)imidazole (N5-CAIR route): step 1/2.</text>
</comment>
<evidence type="ECO:0000256" key="2">
    <source>
        <dbReference type="ARBA" id="ARBA00022741"/>
    </source>
</evidence>
<dbReference type="Pfam" id="PF02222">
    <property type="entry name" value="ATP-grasp"/>
    <property type="match status" value="1"/>
</dbReference>
<dbReference type="HAMAP" id="MF_01928">
    <property type="entry name" value="PurK"/>
    <property type="match status" value="1"/>
</dbReference>
<evidence type="ECO:0000259" key="7">
    <source>
        <dbReference type="PROSITE" id="PS50975"/>
    </source>
</evidence>
<dbReference type="InterPro" id="IPR003135">
    <property type="entry name" value="ATP-grasp_carboxylate-amine"/>
</dbReference>
<dbReference type="Proteomes" id="UP001268256">
    <property type="component" value="Unassembled WGS sequence"/>
</dbReference>
<dbReference type="SUPFAM" id="SSF56059">
    <property type="entry name" value="Glutathione synthetase ATP-binding domain-like"/>
    <property type="match status" value="1"/>
</dbReference>
<keyword evidence="4 5" id="KW-0067">ATP-binding</keyword>
<feature type="binding site" evidence="5">
    <location>
        <position position="106"/>
    </location>
    <ligand>
        <name>ATP</name>
        <dbReference type="ChEBI" id="CHEBI:30616"/>
    </ligand>
</feature>
<dbReference type="GO" id="GO:0034028">
    <property type="term" value="F:5-(carboxyamino)imidazole ribonucleotide synthase activity"/>
    <property type="evidence" value="ECO:0007669"/>
    <property type="project" value="UniProtKB-UniRule"/>
</dbReference>
<dbReference type="InterPro" id="IPR016185">
    <property type="entry name" value="PreATP-grasp_dom_sf"/>
</dbReference>
<proteinExistence type="inferred from homology"/>
<dbReference type="GO" id="GO:0004638">
    <property type="term" value="F:phosphoribosylaminoimidazole carboxylase activity"/>
    <property type="evidence" value="ECO:0007669"/>
    <property type="project" value="InterPro"/>
</dbReference>
<evidence type="ECO:0000256" key="4">
    <source>
        <dbReference type="ARBA" id="ARBA00022840"/>
    </source>
</evidence>
<dbReference type="NCBIfam" id="TIGR01161">
    <property type="entry name" value="purK"/>
    <property type="match status" value="1"/>
</dbReference>
<sequence length="383" mass="41748">MVNPTQKRIGIIGGGQLAWMLGLAARDVGITVVVQTPNATDSAVTIADEVIYAPIDDLAATQALGQKVDVITFENEFVDLVGLQRLADTGVCFRPSLSSLTPLLDKLDQRQFLASLGLPVPKFVGADHVSTIAGLTQKFQFPVVIKARRHGYDGQGTFVIKDAGAWDVFWQAHPDFKPFLVEAFVPFRCELGMMAARSTSGEIALHPLVETQQENQVCRRVIAPAKASLEMITQAQAMAATLLEALDFVGILGIEFFLTDADQLLINEIAPRTHNSGHYTIEACHTSQFAQHLLAITGRGLGNPGLQSPAAVMINLLGFETATSDYGEKRQTLSQIPQATVHWYGKTQAYPGRKLGHVTVLLHNQEPETMTKTLSQIESIWYS</sequence>
<name>A0AAE4JXE3_9CYAN</name>
<dbReference type="EC" id="6.3.4.18" evidence="5 6"/>
<dbReference type="Gene3D" id="3.40.50.20">
    <property type="match status" value="1"/>
</dbReference>
<dbReference type="InterPro" id="IPR013815">
    <property type="entry name" value="ATP_grasp_subdomain_1"/>
</dbReference>
<comment type="subunit">
    <text evidence="5 6">Homodimer.</text>
</comment>
<accession>A0AAE4JXE3</accession>
<dbReference type="InterPro" id="IPR040686">
    <property type="entry name" value="PurK_C"/>
</dbReference>
<evidence type="ECO:0000256" key="1">
    <source>
        <dbReference type="ARBA" id="ARBA00022598"/>
    </source>
</evidence>
<feature type="binding site" evidence="5">
    <location>
        <begin position="267"/>
        <end position="268"/>
    </location>
    <ligand>
        <name>ATP</name>
        <dbReference type="ChEBI" id="CHEBI:30616"/>
    </ligand>
</feature>
<comment type="caution">
    <text evidence="8">The sequence shown here is derived from an EMBL/GenBank/DDBJ whole genome shotgun (WGS) entry which is preliminary data.</text>
</comment>